<comment type="caution">
    <text evidence="2">The sequence shown here is derived from an EMBL/GenBank/DDBJ whole genome shotgun (WGS) entry which is preliminary data.</text>
</comment>
<sequence length="130" mass="14209">MRGPGAVLFFFSPHFASAFLRSEPQRPCHSPACCDSTHGCVQDSPTGHHSGARLSINPSLAYYLQSHKPRMLSHAQPCPAMPINRHPGTMTFLNGCVEMSQAQRLGQNVSNTIQPSRTASRMHSTLCYAT</sequence>
<evidence type="ECO:0000313" key="2">
    <source>
        <dbReference type="EMBL" id="KAK0705008.1"/>
    </source>
</evidence>
<feature type="signal peptide" evidence="1">
    <location>
        <begin position="1"/>
        <end position="18"/>
    </location>
</feature>
<keyword evidence="1" id="KW-0732">Signal</keyword>
<evidence type="ECO:0000256" key="1">
    <source>
        <dbReference type="SAM" id="SignalP"/>
    </source>
</evidence>
<feature type="chain" id="PRO_5041272886" description="Secreted protein" evidence="1">
    <location>
        <begin position="19"/>
        <end position="130"/>
    </location>
</feature>
<evidence type="ECO:0000313" key="3">
    <source>
        <dbReference type="Proteomes" id="UP001172102"/>
    </source>
</evidence>
<accession>A0AA39ZWN8</accession>
<dbReference type="AlphaFoldDB" id="A0AA39ZWN8"/>
<gene>
    <name evidence="2" type="ORF">B0H67DRAFT_367932</name>
</gene>
<dbReference type="Proteomes" id="UP001172102">
    <property type="component" value="Unassembled WGS sequence"/>
</dbReference>
<organism evidence="2 3">
    <name type="scientific">Lasiosphaeris hirsuta</name>
    <dbReference type="NCBI Taxonomy" id="260670"/>
    <lineage>
        <taxon>Eukaryota</taxon>
        <taxon>Fungi</taxon>
        <taxon>Dikarya</taxon>
        <taxon>Ascomycota</taxon>
        <taxon>Pezizomycotina</taxon>
        <taxon>Sordariomycetes</taxon>
        <taxon>Sordariomycetidae</taxon>
        <taxon>Sordariales</taxon>
        <taxon>Lasiosphaeriaceae</taxon>
        <taxon>Lasiosphaeris</taxon>
    </lineage>
</organism>
<evidence type="ECO:0008006" key="4">
    <source>
        <dbReference type="Google" id="ProtNLM"/>
    </source>
</evidence>
<dbReference type="EMBL" id="JAUKUA010000007">
    <property type="protein sequence ID" value="KAK0705008.1"/>
    <property type="molecule type" value="Genomic_DNA"/>
</dbReference>
<reference evidence="2" key="1">
    <citation type="submission" date="2023-06" db="EMBL/GenBank/DDBJ databases">
        <title>Genome-scale phylogeny and comparative genomics of the fungal order Sordariales.</title>
        <authorList>
            <consortium name="Lawrence Berkeley National Laboratory"/>
            <person name="Hensen N."/>
            <person name="Bonometti L."/>
            <person name="Westerberg I."/>
            <person name="Brannstrom I.O."/>
            <person name="Guillou S."/>
            <person name="Cros-Aarteil S."/>
            <person name="Calhoun S."/>
            <person name="Haridas S."/>
            <person name="Kuo A."/>
            <person name="Mondo S."/>
            <person name="Pangilinan J."/>
            <person name="Riley R."/>
            <person name="Labutti K."/>
            <person name="Andreopoulos B."/>
            <person name="Lipzen A."/>
            <person name="Chen C."/>
            <person name="Yanf M."/>
            <person name="Daum C."/>
            <person name="Ng V."/>
            <person name="Clum A."/>
            <person name="Steindorff A."/>
            <person name="Ohm R."/>
            <person name="Martin F."/>
            <person name="Silar P."/>
            <person name="Natvig D."/>
            <person name="Lalanne C."/>
            <person name="Gautier V."/>
            <person name="Ament-Velasquez S.L."/>
            <person name="Kruys A."/>
            <person name="Hutchinson M.I."/>
            <person name="Powell A.J."/>
            <person name="Barry K."/>
            <person name="Miller A.N."/>
            <person name="Grigoriev I.V."/>
            <person name="Debuchy R."/>
            <person name="Gladieux P."/>
            <person name="Thoren M.H."/>
            <person name="Johannesson H."/>
        </authorList>
    </citation>
    <scope>NUCLEOTIDE SEQUENCE</scope>
    <source>
        <strain evidence="2">SMH4607-1</strain>
    </source>
</reference>
<proteinExistence type="predicted"/>
<name>A0AA39ZWN8_9PEZI</name>
<keyword evidence="3" id="KW-1185">Reference proteome</keyword>
<protein>
    <recommendedName>
        <fullName evidence="4">Secreted protein</fullName>
    </recommendedName>
</protein>